<dbReference type="PANTHER" id="PTHR43272:SF107">
    <property type="entry name" value="LONG-CHAIN-FATTY-ACID--COA LIGASE 5"/>
    <property type="match status" value="1"/>
</dbReference>
<dbReference type="PROSITE" id="PS00455">
    <property type="entry name" value="AMP_BINDING"/>
    <property type="match status" value="2"/>
</dbReference>
<comment type="catalytic activity">
    <reaction evidence="8">
        <text>12-hydroxy-(5Z,8Z,10E,14Z)-eicosatetraenoate + ATP + CoA = 12-hydroxy-(5Z,8Z,10E,14Z)-eicosatetraenoyl-CoA + AMP + diphosphate</text>
        <dbReference type="Rhea" id="RHEA:52112"/>
        <dbReference type="ChEBI" id="CHEBI:30616"/>
        <dbReference type="ChEBI" id="CHEBI:33019"/>
        <dbReference type="ChEBI" id="CHEBI:57287"/>
        <dbReference type="ChEBI" id="CHEBI:90718"/>
        <dbReference type="ChEBI" id="CHEBI:136408"/>
        <dbReference type="ChEBI" id="CHEBI:456215"/>
    </reaction>
    <physiologicalReaction direction="left-to-right" evidence="8">
        <dbReference type="Rhea" id="RHEA:52113"/>
    </physiologicalReaction>
</comment>
<dbReference type="PANTHER" id="PTHR43272">
    <property type="entry name" value="LONG-CHAIN-FATTY-ACID--COA LIGASE"/>
    <property type="match status" value="1"/>
</dbReference>
<comment type="catalytic activity">
    <reaction evidence="9">
        <text>15-hydroxy-(5Z,8Z,11Z,13E)-eicosatetraenoate + ATP + CoA = 15-hydroxy-(5Z,8Z,11Z,13E)-eicosatetraenoyl-CoA + AMP + diphosphate</text>
        <dbReference type="Rhea" id="RHEA:52116"/>
        <dbReference type="ChEBI" id="CHEBI:30616"/>
        <dbReference type="ChEBI" id="CHEBI:33019"/>
        <dbReference type="ChEBI" id="CHEBI:57287"/>
        <dbReference type="ChEBI" id="CHEBI:78832"/>
        <dbReference type="ChEBI" id="CHEBI:136409"/>
        <dbReference type="ChEBI" id="CHEBI:456215"/>
    </reaction>
    <physiologicalReaction direction="left-to-right" evidence="9">
        <dbReference type="Rhea" id="RHEA:52117"/>
    </physiologicalReaction>
</comment>
<evidence type="ECO:0000256" key="4">
    <source>
        <dbReference type="ARBA" id="ARBA00022832"/>
    </source>
</evidence>
<organism evidence="15 16">
    <name type="scientific">Toxocara canis</name>
    <name type="common">Canine roundworm</name>
    <dbReference type="NCBI Taxonomy" id="6265"/>
    <lineage>
        <taxon>Eukaryota</taxon>
        <taxon>Metazoa</taxon>
        <taxon>Ecdysozoa</taxon>
        <taxon>Nematoda</taxon>
        <taxon>Chromadorea</taxon>
        <taxon>Rhabditida</taxon>
        <taxon>Spirurina</taxon>
        <taxon>Ascaridomorpha</taxon>
        <taxon>Ascaridoidea</taxon>
        <taxon>Toxocaridae</taxon>
        <taxon>Toxocara</taxon>
    </lineage>
</organism>
<name>A0A0B2V681_TOXCA</name>
<evidence type="ECO:0000256" key="1">
    <source>
        <dbReference type="ARBA" id="ARBA00006432"/>
    </source>
</evidence>
<dbReference type="Proteomes" id="UP000031036">
    <property type="component" value="Unassembled WGS sequence"/>
</dbReference>
<dbReference type="EC" id="6.2.1.3" evidence="13"/>
<comment type="catalytic activity">
    <reaction evidence="10">
        <text>(5Z,8Z,11Z,14Z)-eicosatetraenoate + ATP + CoA = (5Z,8Z,11Z,14Z)-eicosatetraenoyl-CoA + AMP + diphosphate</text>
        <dbReference type="Rhea" id="RHEA:19713"/>
        <dbReference type="ChEBI" id="CHEBI:30616"/>
        <dbReference type="ChEBI" id="CHEBI:32395"/>
        <dbReference type="ChEBI" id="CHEBI:33019"/>
        <dbReference type="ChEBI" id="CHEBI:57287"/>
        <dbReference type="ChEBI" id="CHEBI:57368"/>
        <dbReference type="ChEBI" id="CHEBI:456215"/>
        <dbReference type="EC" id="6.2.1.15"/>
    </reaction>
    <physiologicalReaction direction="left-to-right" evidence="10">
        <dbReference type="Rhea" id="RHEA:19714"/>
    </physiologicalReaction>
</comment>
<evidence type="ECO:0000256" key="13">
    <source>
        <dbReference type="RuleBase" id="RU369030"/>
    </source>
</evidence>
<dbReference type="EMBL" id="JPKZ01002385">
    <property type="protein sequence ID" value="KHN77058.1"/>
    <property type="molecule type" value="Genomic_DNA"/>
</dbReference>
<dbReference type="GO" id="GO:0005524">
    <property type="term" value="F:ATP binding"/>
    <property type="evidence" value="ECO:0007669"/>
    <property type="project" value="UniProtKB-KW"/>
</dbReference>
<dbReference type="InterPro" id="IPR020845">
    <property type="entry name" value="AMP-binding_CS"/>
</dbReference>
<dbReference type="InterPro" id="IPR042099">
    <property type="entry name" value="ANL_N_sf"/>
</dbReference>
<evidence type="ECO:0000256" key="9">
    <source>
        <dbReference type="ARBA" id="ARBA00024532"/>
    </source>
</evidence>
<gene>
    <name evidence="15" type="primary">Acsl5</name>
    <name evidence="15" type="ORF">Tcan_10498</name>
</gene>
<comment type="similarity">
    <text evidence="1 13">Belongs to the ATP-dependent AMP-binding enzyme family.</text>
</comment>
<reference evidence="15 16" key="1">
    <citation type="submission" date="2014-11" db="EMBL/GenBank/DDBJ databases">
        <title>Genetic blueprint of the zoonotic pathogen Toxocara canis.</title>
        <authorList>
            <person name="Zhu X.-Q."/>
            <person name="Korhonen P.K."/>
            <person name="Cai H."/>
            <person name="Young N.D."/>
            <person name="Nejsum P."/>
            <person name="von Samson-Himmelstjerna G."/>
            <person name="Boag P.R."/>
            <person name="Tan P."/>
            <person name="Li Q."/>
            <person name="Min J."/>
            <person name="Yang Y."/>
            <person name="Wang X."/>
            <person name="Fang X."/>
            <person name="Hall R.S."/>
            <person name="Hofmann A."/>
            <person name="Sternberg P.W."/>
            <person name="Jex A.R."/>
            <person name="Gasser R.B."/>
        </authorList>
    </citation>
    <scope>NUCLEOTIDE SEQUENCE [LARGE SCALE GENOMIC DNA]</scope>
    <source>
        <strain evidence="15">PN_DK_2014</strain>
    </source>
</reference>
<evidence type="ECO:0000256" key="5">
    <source>
        <dbReference type="ARBA" id="ARBA00022840"/>
    </source>
</evidence>
<keyword evidence="4 13" id="KW-0276">Fatty acid metabolism</keyword>
<dbReference type="InterPro" id="IPR045311">
    <property type="entry name" value="LC-FACS_euk"/>
</dbReference>
<dbReference type="CDD" id="cd05927">
    <property type="entry name" value="LC-FACS_euk"/>
    <property type="match status" value="2"/>
</dbReference>
<keyword evidence="13" id="KW-0443">Lipid metabolism</keyword>
<comment type="catalytic activity">
    <reaction evidence="12">
        <text>hexadecanoate + ATP + CoA = hexadecanoyl-CoA + AMP + diphosphate</text>
        <dbReference type="Rhea" id="RHEA:30751"/>
        <dbReference type="ChEBI" id="CHEBI:7896"/>
        <dbReference type="ChEBI" id="CHEBI:30616"/>
        <dbReference type="ChEBI" id="CHEBI:33019"/>
        <dbReference type="ChEBI" id="CHEBI:57287"/>
        <dbReference type="ChEBI" id="CHEBI:57379"/>
        <dbReference type="ChEBI" id="CHEBI:456215"/>
    </reaction>
    <physiologicalReaction direction="left-to-right" evidence="12">
        <dbReference type="Rhea" id="RHEA:30752"/>
    </physiologicalReaction>
</comment>
<proteinExistence type="inferred from homology"/>
<comment type="catalytic activity">
    <reaction evidence="6">
        <text>5-hydroxy-(6E,8Z,11Z,14Z)-eicosatetraenoate + ATP + CoA = 5-hydroxy-(6E,8Z,11Z,14Z)-eicosatetraenoyl-CoA + AMP + diphosphate</text>
        <dbReference type="Rhea" id="RHEA:52108"/>
        <dbReference type="ChEBI" id="CHEBI:30616"/>
        <dbReference type="ChEBI" id="CHEBI:33019"/>
        <dbReference type="ChEBI" id="CHEBI:57287"/>
        <dbReference type="ChEBI" id="CHEBI:65341"/>
        <dbReference type="ChEBI" id="CHEBI:136407"/>
        <dbReference type="ChEBI" id="CHEBI:456215"/>
    </reaction>
    <physiologicalReaction direction="left-to-right" evidence="6">
        <dbReference type="Rhea" id="RHEA:52109"/>
    </physiologicalReaction>
</comment>
<dbReference type="InterPro" id="IPR000873">
    <property type="entry name" value="AMP-dep_synth/lig_dom"/>
</dbReference>
<evidence type="ECO:0000256" key="3">
    <source>
        <dbReference type="ARBA" id="ARBA00022741"/>
    </source>
</evidence>
<evidence type="ECO:0000259" key="14">
    <source>
        <dbReference type="Pfam" id="PF00501"/>
    </source>
</evidence>
<evidence type="ECO:0000256" key="7">
    <source>
        <dbReference type="ARBA" id="ARBA00024484"/>
    </source>
</evidence>
<dbReference type="SUPFAM" id="SSF56801">
    <property type="entry name" value="Acetyl-CoA synthetase-like"/>
    <property type="match status" value="3"/>
</dbReference>
<dbReference type="Pfam" id="PF00501">
    <property type="entry name" value="AMP-binding"/>
    <property type="match status" value="3"/>
</dbReference>
<feature type="domain" description="AMP-dependent synthetase/ligase" evidence="14">
    <location>
        <begin position="91"/>
        <end position="493"/>
    </location>
</feature>
<protein>
    <recommendedName>
        <fullName evidence="13">Long-chain-fatty-acid--CoA ligase</fullName>
        <ecNumber evidence="13">6.2.1.3</ecNumber>
    </recommendedName>
</protein>
<dbReference type="OrthoDB" id="1700726at2759"/>
<comment type="caution">
    <text evidence="15">The sequence shown here is derived from an EMBL/GenBank/DDBJ whole genome shotgun (WGS) entry which is preliminary data.</text>
</comment>
<comment type="catalytic activity">
    <reaction evidence="7">
        <text>a long-chain fatty acid + ATP + CoA = a long-chain fatty acyl-CoA + AMP + diphosphate</text>
        <dbReference type="Rhea" id="RHEA:15421"/>
        <dbReference type="ChEBI" id="CHEBI:30616"/>
        <dbReference type="ChEBI" id="CHEBI:33019"/>
        <dbReference type="ChEBI" id="CHEBI:57287"/>
        <dbReference type="ChEBI" id="CHEBI:57560"/>
        <dbReference type="ChEBI" id="CHEBI:83139"/>
        <dbReference type="ChEBI" id="CHEBI:456215"/>
        <dbReference type="EC" id="6.2.1.3"/>
    </reaction>
    <physiologicalReaction direction="left-to-right" evidence="7">
        <dbReference type="Rhea" id="RHEA:15422"/>
    </physiologicalReaction>
</comment>
<evidence type="ECO:0000256" key="2">
    <source>
        <dbReference type="ARBA" id="ARBA00022598"/>
    </source>
</evidence>
<dbReference type="OMA" id="AETRFEW"/>
<dbReference type="GO" id="GO:0047676">
    <property type="term" value="F:arachidonate-CoA ligase activity"/>
    <property type="evidence" value="ECO:0007669"/>
    <property type="project" value="UniProtKB-EC"/>
</dbReference>
<dbReference type="GO" id="GO:0016020">
    <property type="term" value="C:membrane"/>
    <property type="evidence" value="ECO:0007669"/>
    <property type="project" value="TreeGrafter"/>
</dbReference>
<feature type="domain" description="AMP-dependent synthetase/ligase" evidence="14">
    <location>
        <begin position="622"/>
        <end position="1003"/>
    </location>
</feature>
<evidence type="ECO:0000256" key="11">
    <source>
        <dbReference type="ARBA" id="ARBA00024565"/>
    </source>
</evidence>
<evidence type="ECO:0000256" key="10">
    <source>
        <dbReference type="ARBA" id="ARBA00024548"/>
    </source>
</evidence>
<comment type="function">
    <text evidence="13">Catalyzes the conversion of long-chain fatty acids to their active form acyl-CoAs for both synthesis of cellular lipids, and degradation via beta-oxidation.</text>
</comment>
<evidence type="ECO:0000256" key="8">
    <source>
        <dbReference type="ARBA" id="ARBA00024495"/>
    </source>
</evidence>
<keyword evidence="3 13" id="KW-0547">Nucleotide-binding</keyword>
<keyword evidence="16" id="KW-1185">Reference proteome</keyword>
<feature type="domain" description="AMP-dependent synthetase/ligase" evidence="14">
    <location>
        <begin position="1049"/>
        <end position="1150"/>
    </location>
</feature>
<evidence type="ECO:0000313" key="16">
    <source>
        <dbReference type="Proteomes" id="UP000031036"/>
    </source>
</evidence>
<dbReference type="GO" id="GO:0005783">
    <property type="term" value="C:endoplasmic reticulum"/>
    <property type="evidence" value="ECO:0007669"/>
    <property type="project" value="TreeGrafter"/>
</dbReference>
<dbReference type="Gene3D" id="3.40.50.12780">
    <property type="entry name" value="N-terminal domain of ligase-like"/>
    <property type="match status" value="3"/>
</dbReference>
<evidence type="ECO:0000313" key="15">
    <source>
        <dbReference type="EMBL" id="KHN77058.1"/>
    </source>
</evidence>
<accession>A0A0B2V681</accession>
<keyword evidence="5 13" id="KW-0067">ATP-binding</keyword>
<evidence type="ECO:0000256" key="12">
    <source>
        <dbReference type="ARBA" id="ARBA00049139"/>
    </source>
</evidence>
<dbReference type="STRING" id="6265.A0A0B2V681"/>
<evidence type="ECO:0000256" key="6">
    <source>
        <dbReference type="ARBA" id="ARBA00024469"/>
    </source>
</evidence>
<keyword evidence="2 13" id="KW-0436">Ligase</keyword>
<sequence length="1329" mass="147551">MSAANNYSSDSDSDVKIKSTLRLEPLVNLKSQTKVISDGSRVAACLIGEQLLQYNFEGARTLYEAVRLGERVSKNGPMLGYRKKQSDGSEPYVWLTYKEVIDKSVNFAYGMLSLGITPGQDTFIAIYAKNRPEWVISEMAIYNTSSVVVSLYDTLGAAARVFIINQASIELVVCDTEDNANALVKCKPECPTLKHIVVMDSFSKQFKENAKAAGISVYNFDEIEKLGLQLDPKPPLKAPKPEDLCTICYTSGTTGMPKGVLLTHGNVIASTTVYQFLKNCSFTPKDVMISYLPLAHMYERILESVTYQSGARIGFFKGSIRTLADDVKELKPTVFPLVPRVLTRIFDAVIAEVEKSAIRKRVFTLAVAHKTRKMHKGVLRNDSFIDKRIFKKIREQLGGNVRFMSTGSAPIAEDVLNFARAAVGCIIVEGYGQTECAAAATLGMDADTTTGHVGVPLLCNAIKLIDVPELNYFAKDDVGEICIRGYNVFKGYYKNEELTRETLDEEGWLHTGDIGKWTENGTLKIIDRKKHIFKLQQGEYIAPEKIENVYVHSKYVMQVFVYGESLKTCLVAVVVPEEKLLRKAATEQMGMQDATLEELCSNEVLKKLIIDDMIDTGKKGGLQSFEQVIDKSVNFAYGMLSLGITPGQDTFIAIYAKNRPEWVISEMAIYNTSSVVVSLYDTLGAAARVFIINQASIELVVCDTEDNANALVKCKPECPTLKHIVVMDSFSKQFKENAKAAGISVYNFDEIEKLGLQLDPKPPLKAPKPEDLCTICYTSGTTGMPKGVLLTHGNVIASTTVYQFLKNCSFTPKDVMISYLPLAHMYERILESVTYQSGARIGFFKGSIRTLADDVKELKPTVFPLVPRVLTRIFDAVIAEVEKSAIRKRVFTLAVAHKTRKMHKGVLRNDSFIDKRIFKKIREQLGGNVRFMSTGSAPIAEDVLNFARAAVGCIIVEGYGQTECAAAATLGMDADTTTGHVGVPLLCNAIKLIDVPELNYFAKDDVIAEVEKSAIRKRVFTLAVAHKTRKMHKGVLRNDSFIDKRIFKKIREQLGGNVRFMSTGSAPIAEDVLNFARAAVGCIIVEGYGQTECAAAATLGMDADTTTGHVGVPLLCNAIKLIDVPELNYFAKDDVGEICIRGYNVFKGYYKNEELTRETLDEEGWLHTGDIGKWTENGTLKIIDRKKHIFKLQQGEYIAPEKIENVYVHSKYVMQVFVYGESLKTCLVAVVVPEEKLLRKAATEQMGMQDATLEELCSNEVLKKLIIDDMIDTGKKGGLQSFEQVKDIYVSPERFSIENGLLTPTLKGKRPNLKAHFSEQIERMYSKLK</sequence>
<comment type="catalytic activity">
    <reaction evidence="11">
        <text>(E)-hexadec-2-enoate + ATP + CoA = (2E)-hexadecenoyl-CoA + AMP + diphosphate</text>
        <dbReference type="Rhea" id="RHEA:36139"/>
        <dbReference type="ChEBI" id="CHEBI:30616"/>
        <dbReference type="ChEBI" id="CHEBI:33019"/>
        <dbReference type="ChEBI" id="CHEBI:57287"/>
        <dbReference type="ChEBI" id="CHEBI:61526"/>
        <dbReference type="ChEBI" id="CHEBI:72745"/>
        <dbReference type="ChEBI" id="CHEBI:456215"/>
    </reaction>
    <physiologicalReaction direction="left-to-right" evidence="11">
        <dbReference type="Rhea" id="RHEA:36140"/>
    </physiologicalReaction>
</comment>